<evidence type="ECO:0000313" key="8">
    <source>
        <dbReference type="Proteomes" id="UP001500542"/>
    </source>
</evidence>
<keyword evidence="4" id="KW-0804">Transcription</keyword>
<dbReference type="SUPFAM" id="SSF46894">
    <property type="entry name" value="C-terminal effector domain of the bipartite response regulators"/>
    <property type="match status" value="1"/>
</dbReference>
<evidence type="ECO:0000256" key="5">
    <source>
        <dbReference type="PROSITE-ProRule" id="PRU01091"/>
    </source>
</evidence>
<evidence type="ECO:0000256" key="1">
    <source>
        <dbReference type="ARBA" id="ARBA00005820"/>
    </source>
</evidence>
<evidence type="ECO:0000259" key="6">
    <source>
        <dbReference type="PROSITE" id="PS51755"/>
    </source>
</evidence>
<dbReference type="Proteomes" id="UP001500542">
    <property type="component" value="Unassembled WGS sequence"/>
</dbReference>
<dbReference type="SUPFAM" id="SSF48452">
    <property type="entry name" value="TPR-like"/>
    <property type="match status" value="2"/>
</dbReference>
<sequence length="1069" mass="113425">MTETLVPRSVDGQPWGDVGSLRLQVLGPLRVWHGGVEVDPGPRQQTYLLALLLAHVGRPIGPGELIELIWGGNEPASALNVIHKYVGALRRLLEPALPPRQPGAYLARSTNGYLCTAGPDVLDLARFRQLVTAARAAVDNSREAAALDQYAAALELWSGPAGGGAAHSPAAVAIFAGLDDEFFVACVEGAELAISLNRPHRMLPALHLASTMAALNEPVHAGLIRSLCAAGQQAEALTAYDVIRRRLADDLGIEPGAALRSAQRQVLEQTAVAAPPSPRTAPAATLNGELVGRAEEFGLLRSAVEPALAAGTAVVLLEGEPGIGKTRLLQETARHAQDRAARVVWGHGLQGGGAPAMWPWVEVVRSLLQSRSATRRAEWLSGDLSRLTETRDPAGSAPAVPDDGAQFRLFEEVVGVISESAAEHPLVIVLDDLHWADPASLHLFDHVVARLPAGTAVVAALRNRDPSLGLELARTLAATSRIRGHRRLLVGPLAQSGVAELMRRETGDLPAAEVSRAVHARTAGNPFFVQEVARLLADGKTVTEESVLRSGVPLTVRDVVRDRMAALDPGAQELLQAAALAGRSVDLVLLARIATADVATCLEQLEPVRDLGLAGPAPGDPFSYCFAHDLVREAVCETVPPGRAASLHRAIADAIEAVGSTDDSLAERAAHHLWEAGPFIDPARTVSALLRAGARATAKTALRDAERHLVRAVERARGAALPELELEALSRLIAVAGMRSMYGTASVDLLERAETVAKTLGRERQAASFLFSRWTAHVQGLEHERSGILADRLLEQGSTSSDPVVRSYGDAAWGIQQWHLGRLGASYRHLTATASQGLPGDHGPDPVWDGLRLLIVATLAEISAYHGKTARARAALDELVAGAGDDAYATAVATCMAARAASVVGDPDWALQVADRGIAADPQFSFVFLGTYLRLARYWALAMTGRDPGTAADAAERLIVANLTNPVRSSVSTWYALLAEMRLAAGDPDAAAVALDQADTFRDRYGQRSADGLHLLVGAQLANKLGDRGSAVRLAEQARVVAERQEAYLFVQRAELLLGDLIDRELGVQ</sequence>
<evidence type="ECO:0000256" key="2">
    <source>
        <dbReference type="ARBA" id="ARBA00023015"/>
    </source>
</evidence>
<reference evidence="8" key="1">
    <citation type="journal article" date="2019" name="Int. J. Syst. Evol. Microbiol.">
        <title>The Global Catalogue of Microorganisms (GCM) 10K type strain sequencing project: providing services to taxonomists for standard genome sequencing and annotation.</title>
        <authorList>
            <consortium name="The Broad Institute Genomics Platform"/>
            <consortium name="The Broad Institute Genome Sequencing Center for Infectious Disease"/>
            <person name="Wu L."/>
            <person name="Ma J."/>
        </authorList>
    </citation>
    <scope>NUCLEOTIDE SEQUENCE [LARGE SCALE GENOMIC DNA]</scope>
    <source>
        <strain evidence="8">JCM 10977</strain>
    </source>
</reference>
<protein>
    <recommendedName>
        <fullName evidence="6">OmpR/PhoB-type domain-containing protein</fullName>
    </recommendedName>
</protein>
<dbReference type="PROSITE" id="PS51755">
    <property type="entry name" value="OMPR_PHOB"/>
    <property type="match status" value="1"/>
</dbReference>
<dbReference type="SMART" id="SM01043">
    <property type="entry name" value="BTAD"/>
    <property type="match status" value="1"/>
</dbReference>
<dbReference type="InterPro" id="IPR027417">
    <property type="entry name" value="P-loop_NTPase"/>
</dbReference>
<gene>
    <name evidence="7" type="ORF">GCM10009554_37180</name>
</gene>
<dbReference type="InterPro" id="IPR041664">
    <property type="entry name" value="AAA_16"/>
</dbReference>
<keyword evidence="8" id="KW-1185">Reference proteome</keyword>
<comment type="caution">
    <text evidence="7">The sequence shown here is derived from an EMBL/GenBank/DDBJ whole genome shotgun (WGS) entry which is preliminary data.</text>
</comment>
<dbReference type="Gene3D" id="1.10.10.10">
    <property type="entry name" value="Winged helix-like DNA-binding domain superfamily/Winged helix DNA-binding domain"/>
    <property type="match status" value="1"/>
</dbReference>
<dbReference type="Pfam" id="PF13191">
    <property type="entry name" value="AAA_16"/>
    <property type="match status" value="1"/>
</dbReference>
<accession>A0ABP4B413</accession>
<dbReference type="Pfam" id="PF03704">
    <property type="entry name" value="BTAD"/>
    <property type="match status" value="1"/>
</dbReference>
<dbReference type="InterPro" id="IPR036388">
    <property type="entry name" value="WH-like_DNA-bd_sf"/>
</dbReference>
<feature type="domain" description="OmpR/PhoB-type" evidence="6">
    <location>
        <begin position="13"/>
        <end position="117"/>
    </location>
</feature>
<dbReference type="PANTHER" id="PTHR35807:SF1">
    <property type="entry name" value="TRANSCRIPTIONAL REGULATOR REDD"/>
    <property type="match status" value="1"/>
</dbReference>
<dbReference type="RefSeq" id="WP_343971172.1">
    <property type="nucleotide sequence ID" value="NZ_BAAAHK010000008.1"/>
</dbReference>
<organism evidence="7 8">
    <name type="scientific">Kribbella koreensis</name>
    <dbReference type="NCBI Taxonomy" id="57909"/>
    <lineage>
        <taxon>Bacteria</taxon>
        <taxon>Bacillati</taxon>
        <taxon>Actinomycetota</taxon>
        <taxon>Actinomycetes</taxon>
        <taxon>Propionibacteriales</taxon>
        <taxon>Kribbellaceae</taxon>
        <taxon>Kribbella</taxon>
    </lineage>
</organism>
<name>A0ABP4B413_9ACTN</name>
<keyword evidence="3 5" id="KW-0238">DNA-binding</keyword>
<evidence type="ECO:0000256" key="3">
    <source>
        <dbReference type="ARBA" id="ARBA00023125"/>
    </source>
</evidence>
<dbReference type="InterPro" id="IPR001867">
    <property type="entry name" value="OmpR/PhoB-type_DNA-bd"/>
</dbReference>
<evidence type="ECO:0000256" key="4">
    <source>
        <dbReference type="ARBA" id="ARBA00023163"/>
    </source>
</evidence>
<dbReference type="SUPFAM" id="SSF52540">
    <property type="entry name" value="P-loop containing nucleoside triphosphate hydrolases"/>
    <property type="match status" value="1"/>
</dbReference>
<dbReference type="InterPro" id="IPR011990">
    <property type="entry name" value="TPR-like_helical_dom_sf"/>
</dbReference>
<dbReference type="Gene3D" id="1.25.40.10">
    <property type="entry name" value="Tetratricopeptide repeat domain"/>
    <property type="match status" value="1"/>
</dbReference>
<comment type="similarity">
    <text evidence="1">Belongs to the AfsR/DnrI/RedD regulatory family.</text>
</comment>
<dbReference type="EMBL" id="BAAAHK010000008">
    <property type="protein sequence ID" value="GAA0943688.1"/>
    <property type="molecule type" value="Genomic_DNA"/>
</dbReference>
<dbReference type="SMART" id="SM00862">
    <property type="entry name" value="Trans_reg_C"/>
    <property type="match status" value="1"/>
</dbReference>
<dbReference type="CDD" id="cd15831">
    <property type="entry name" value="BTAD"/>
    <property type="match status" value="1"/>
</dbReference>
<proteinExistence type="inferred from homology"/>
<dbReference type="InterPro" id="IPR016032">
    <property type="entry name" value="Sig_transdc_resp-reg_C-effctor"/>
</dbReference>
<dbReference type="InterPro" id="IPR051677">
    <property type="entry name" value="AfsR-DnrI-RedD_regulator"/>
</dbReference>
<dbReference type="PANTHER" id="PTHR35807">
    <property type="entry name" value="TRANSCRIPTIONAL REGULATOR REDD-RELATED"/>
    <property type="match status" value="1"/>
</dbReference>
<keyword evidence="2" id="KW-0805">Transcription regulation</keyword>
<feature type="DNA-binding region" description="OmpR/PhoB-type" evidence="5">
    <location>
        <begin position="13"/>
        <end position="117"/>
    </location>
</feature>
<dbReference type="InterPro" id="IPR005158">
    <property type="entry name" value="BTAD"/>
</dbReference>
<evidence type="ECO:0000313" key="7">
    <source>
        <dbReference type="EMBL" id="GAA0943688.1"/>
    </source>
</evidence>